<dbReference type="EMBL" id="LXQA010164019">
    <property type="protein sequence ID" value="MCI28182.1"/>
    <property type="molecule type" value="Genomic_DNA"/>
</dbReference>
<dbReference type="Proteomes" id="UP000265520">
    <property type="component" value="Unassembled WGS sequence"/>
</dbReference>
<organism evidence="1 2">
    <name type="scientific">Trifolium medium</name>
    <dbReference type="NCBI Taxonomy" id="97028"/>
    <lineage>
        <taxon>Eukaryota</taxon>
        <taxon>Viridiplantae</taxon>
        <taxon>Streptophyta</taxon>
        <taxon>Embryophyta</taxon>
        <taxon>Tracheophyta</taxon>
        <taxon>Spermatophyta</taxon>
        <taxon>Magnoliopsida</taxon>
        <taxon>eudicotyledons</taxon>
        <taxon>Gunneridae</taxon>
        <taxon>Pentapetalae</taxon>
        <taxon>rosids</taxon>
        <taxon>fabids</taxon>
        <taxon>Fabales</taxon>
        <taxon>Fabaceae</taxon>
        <taxon>Papilionoideae</taxon>
        <taxon>50 kb inversion clade</taxon>
        <taxon>NPAAA clade</taxon>
        <taxon>Hologalegina</taxon>
        <taxon>IRL clade</taxon>
        <taxon>Trifolieae</taxon>
        <taxon>Trifolium</taxon>
    </lineage>
</organism>
<dbReference type="InterPro" id="IPR052343">
    <property type="entry name" value="Retrotransposon-Effector_Assoc"/>
</dbReference>
<reference evidence="1 2" key="1">
    <citation type="journal article" date="2018" name="Front. Plant Sci.">
        <title>Red Clover (Trifolium pratense) and Zigzag Clover (T. medium) - A Picture of Genomic Similarities and Differences.</title>
        <authorList>
            <person name="Dluhosova J."/>
            <person name="Istvanek J."/>
            <person name="Nedelnik J."/>
            <person name="Repkova J."/>
        </authorList>
    </citation>
    <scope>NUCLEOTIDE SEQUENCE [LARGE SCALE GENOMIC DNA]</scope>
    <source>
        <strain evidence="2">cv. 10/8</strain>
        <tissue evidence="1">Leaf</tissue>
    </source>
</reference>
<protein>
    <submittedName>
        <fullName evidence="1">CNGC5-like protein</fullName>
    </submittedName>
</protein>
<name>A0A392QWC0_9FABA</name>
<sequence>MPNNGDHIPIIDVIPSCISDEQTAMLTYPFNEEEFGKAAFSMHPDKSLCPDGLNPGFYRKFWPLIRREIFEACCMWLEEGQFPPNLNDTNIALVAKVDRLESMKDLRSISLCNVIYKILSKVLANRLKKVLPIYISDTQAAFVPGRDILDNALTAFEVLHHM</sequence>
<dbReference type="AlphaFoldDB" id="A0A392QWC0"/>
<dbReference type="PANTHER" id="PTHR46890">
    <property type="entry name" value="NON-LTR RETROLELEMENT REVERSE TRANSCRIPTASE-LIKE PROTEIN-RELATED"/>
    <property type="match status" value="1"/>
</dbReference>
<evidence type="ECO:0000313" key="1">
    <source>
        <dbReference type="EMBL" id="MCI28182.1"/>
    </source>
</evidence>
<keyword evidence="2" id="KW-1185">Reference proteome</keyword>
<dbReference type="PANTHER" id="PTHR46890:SF48">
    <property type="entry name" value="RNA-DIRECTED DNA POLYMERASE"/>
    <property type="match status" value="1"/>
</dbReference>
<proteinExistence type="predicted"/>
<feature type="non-terminal residue" evidence="1">
    <location>
        <position position="162"/>
    </location>
</feature>
<accession>A0A392QWC0</accession>
<evidence type="ECO:0000313" key="2">
    <source>
        <dbReference type="Proteomes" id="UP000265520"/>
    </source>
</evidence>
<comment type="caution">
    <text evidence="1">The sequence shown here is derived from an EMBL/GenBank/DDBJ whole genome shotgun (WGS) entry which is preliminary data.</text>
</comment>